<dbReference type="Gene3D" id="2.115.10.20">
    <property type="entry name" value="Glycosyl hydrolase domain, family 43"/>
    <property type="match status" value="1"/>
</dbReference>
<dbReference type="PIRSF" id="PIRSF016202">
    <property type="entry name" value="PH1107"/>
    <property type="match status" value="1"/>
</dbReference>
<evidence type="ECO:0000313" key="4">
    <source>
        <dbReference type="EMBL" id="KKQ90502.1"/>
    </source>
</evidence>
<dbReference type="AlphaFoldDB" id="A0A0G0LHG2"/>
<evidence type="ECO:0000256" key="3">
    <source>
        <dbReference type="ARBA" id="ARBA00024356"/>
    </source>
</evidence>
<evidence type="ECO:0008006" key="6">
    <source>
        <dbReference type="Google" id="ProtNLM"/>
    </source>
</evidence>
<accession>A0A0G0LHG2</accession>
<dbReference type="SUPFAM" id="SSF75005">
    <property type="entry name" value="Arabinanase/levansucrase/invertase"/>
    <property type="match status" value="1"/>
</dbReference>
<dbReference type="PANTHER" id="PTHR34106:SF5">
    <property type="entry name" value="GLYCOSIDASE"/>
    <property type="match status" value="1"/>
</dbReference>
<dbReference type="GO" id="GO:0016757">
    <property type="term" value="F:glycosyltransferase activity"/>
    <property type="evidence" value="ECO:0007669"/>
    <property type="project" value="UniProtKB-KW"/>
</dbReference>
<comment type="caution">
    <text evidence="4">The sequence shown here is derived from an EMBL/GenBank/DDBJ whole genome shotgun (WGS) entry which is preliminary data.</text>
</comment>
<evidence type="ECO:0000256" key="2">
    <source>
        <dbReference type="ARBA" id="ARBA00022679"/>
    </source>
</evidence>
<sequence length="374" mass="42517">MAKKQKIAKQKNILFKKNKSRPPKFSFKSSIINFLKKSEKNPIIAPIKENEWESVQTFNPAAFYEDGRVHLLYRALGSDGVSRIGYALSENGIDIVERLDEPIFTYLKQPVKDGKSLYNLLEYNSGGGWNGSEDPRVTVIDDRVYMFFVAFDGWDIPRLAITSISLDDFLNRKWKWDGVKIISPPGIVDKSGVVFPEKIRGKYVVMHRIFPNILIDFVNDLDFEDGEYLPGKYSIKVRSRKFWDSRKIGAGAPPIKTKKGWLLIYYGVDDKDARRYMIGAMLLDLHNPVKVLVRTDEPILEPTDWYENEGHKAGIAYPCGAVVMSGTLFVYYGGADTVVCVATANLETFLDQLINKEKPKLKTLKPKKTNNAKS</sequence>
<keyword evidence="1" id="KW-0328">Glycosyltransferase</keyword>
<evidence type="ECO:0000313" key="5">
    <source>
        <dbReference type="Proteomes" id="UP000033934"/>
    </source>
</evidence>
<organism evidence="4 5">
    <name type="scientific">Berkelbacteria bacterium GW2011_GWA2_38_9</name>
    <dbReference type="NCBI Taxonomy" id="1618334"/>
    <lineage>
        <taxon>Bacteria</taxon>
        <taxon>Candidatus Berkelbacteria</taxon>
    </lineage>
</organism>
<keyword evidence="2" id="KW-0808">Transferase</keyword>
<gene>
    <name evidence="4" type="ORF">UT11_C0004G0004</name>
</gene>
<dbReference type="InterPro" id="IPR023296">
    <property type="entry name" value="Glyco_hydro_beta-prop_sf"/>
</dbReference>
<dbReference type="Pfam" id="PF04041">
    <property type="entry name" value="Glyco_hydro_130"/>
    <property type="match status" value="1"/>
</dbReference>
<dbReference type="PANTHER" id="PTHR34106">
    <property type="entry name" value="GLYCOSIDASE"/>
    <property type="match status" value="1"/>
</dbReference>
<dbReference type="EMBL" id="LBVO01000004">
    <property type="protein sequence ID" value="KKQ90502.1"/>
    <property type="molecule type" value="Genomic_DNA"/>
</dbReference>
<comment type="similarity">
    <text evidence="3">Belongs to the glycosyl hydrolase 130 family.</text>
</comment>
<evidence type="ECO:0000256" key="1">
    <source>
        <dbReference type="ARBA" id="ARBA00022676"/>
    </source>
</evidence>
<protein>
    <recommendedName>
        <fullName evidence="6">Glycosidase-related protein</fullName>
    </recommendedName>
</protein>
<dbReference type="CDD" id="cd18614">
    <property type="entry name" value="GH130"/>
    <property type="match status" value="1"/>
</dbReference>
<dbReference type="InterPro" id="IPR007184">
    <property type="entry name" value="Mannoside_phosphorylase"/>
</dbReference>
<dbReference type="Proteomes" id="UP000033934">
    <property type="component" value="Unassembled WGS sequence"/>
</dbReference>
<reference evidence="4 5" key="1">
    <citation type="journal article" date="2015" name="Nature">
        <title>rRNA introns, odd ribosomes, and small enigmatic genomes across a large radiation of phyla.</title>
        <authorList>
            <person name="Brown C.T."/>
            <person name="Hug L.A."/>
            <person name="Thomas B.C."/>
            <person name="Sharon I."/>
            <person name="Castelle C.J."/>
            <person name="Singh A."/>
            <person name="Wilkins M.J."/>
            <person name="Williams K.H."/>
            <person name="Banfield J.F."/>
        </authorList>
    </citation>
    <scope>NUCLEOTIDE SEQUENCE [LARGE SCALE GENOMIC DNA]</scope>
</reference>
<proteinExistence type="inferred from homology"/>
<name>A0A0G0LHG2_9BACT</name>